<dbReference type="OrthoDB" id="2970872at2"/>
<dbReference type="PATRIC" id="fig|189381.10.peg.546"/>
<dbReference type="InterPro" id="IPR019668">
    <property type="entry name" value="Uncharacterised_YtzC"/>
</dbReference>
<organism evidence="1 2">
    <name type="scientific">Rossellomorea marisflavi</name>
    <dbReference type="NCBI Taxonomy" id="189381"/>
    <lineage>
        <taxon>Bacteria</taxon>
        <taxon>Bacillati</taxon>
        <taxon>Bacillota</taxon>
        <taxon>Bacilli</taxon>
        <taxon>Bacillales</taxon>
        <taxon>Bacillaceae</taxon>
        <taxon>Rossellomorea</taxon>
    </lineage>
</organism>
<accession>A0A0J5S855</accession>
<reference evidence="2" key="1">
    <citation type="submission" date="2016-01" db="EMBL/GenBank/DDBJ databases">
        <title>Whole genome sequencing of Bhargavaea cecembensis T14.</title>
        <authorList>
            <person name="Hong K.W."/>
        </authorList>
    </citation>
    <scope>NUCLEOTIDE SEQUENCE [LARGE SCALE GENOMIC DNA]</scope>
    <source>
        <strain evidence="2">M19</strain>
    </source>
</reference>
<dbReference type="RefSeq" id="WP_048007391.1">
    <property type="nucleotide sequence ID" value="NZ_CAXQIX010000113.1"/>
</dbReference>
<dbReference type="EMBL" id="LQQY01000001">
    <property type="protein sequence ID" value="KZE53615.1"/>
    <property type="molecule type" value="Genomic_DNA"/>
</dbReference>
<proteinExistence type="predicted"/>
<name>A0A0J5S855_9BACI</name>
<comment type="caution">
    <text evidence="1">The sequence shown here is derived from an EMBL/GenBank/DDBJ whole genome shotgun (WGS) entry which is preliminary data.</text>
</comment>
<evidence type="ECO:0000313" key="1">
    <source>
        <dbReference type="EMBL" id="KZE53615.1"/>
    </source>
</evidence>
<sequence length="97" mass="11094">MATRQSIDECIQKCEDAIREGQKQYQAGLGQEHYGDSEYTQAMQKIEESVNDLAQLSQSANAQQREQLHRMRLQVQHLQNEMILLEHDPSTVGGTLH</sequence>
<evidence type="ECO:0000313" key="2">
    <source>
        <dbReference type="Proteomes" id="UP000076510"/>
    </source>
</evidence>
<protein>
    <submittedName>
        <fullName evidence="1">Uncharacterized protein</fullName>
    </submittedName>
</protein>
<dbReference type="AlphaFoldDB" id="A0A0J5S855"/>
<dbReference type="Pfam" id="PF10732">
    <property type="entry name" value="DUF2524"/>
    <property type="match status" value="1"/>
</dbReference>
<gene>
    <name evidence="1" type="ORF">AV649_00320</name>
</gene>
<dbReference type="Proteomes" id="UP000076510">
    <property type="component" value="Unassembled WGS sequence"/>
</dbReference>